<feature type="non-terminal residue" evidence="5">
    <location>
        <position position="1"/>
    </location>
</feature>
<name>A0A7K7V1P4_EUDEL</name>
<proteinExistence type="inferred from homology"/>
<dbReference type="GO" id="GO:0005576">
    <property type="term" value="C:extracellular region"/>
    <property type="evidence" value="ECO:0007669"/>
    <property type="project" value="UniProtKB-SubCell"/>
</dbReference>
<dbReference type="OrthoDB" id="6076852at2759"/>
<dbReference type="Proteomes" id="UP000533954">
    <property type="component" value="Unassembled WGS sequence"/>
</dbReference>
<protein>
    <submittedName>
        <fullName evidence="5">MSMB protein</fullName>
    </submittedName>
</protein>
<comment type="subcellular location">
    <subcellularLocation>
        <location evidence="1">Secreted</location>
    </subcellularLocation>
</comment>
<comment type="caution">
    <text evidence="5">The sequence shown here is derived from an EMBL/GenBank/DDBJ whole genome shotgun (WGS) entry which is preliminary data.</text>
</comment>
<evidence type="ECO:0000256" key="2">
    <source>
        <dbReference type="ARBA" id="ARBA00010352"/>
    </source>
</evidence>
<sequence length="77" mass="8695">CTDSKGNLHEFGSRWRTKNCLDCSCNKDGMSCCSSYVTPHGFDEEKCEPIFQKLTCSYKVVEKADHTKECPVPVWVG</sequence>
<evidence type="ECO:0000256" key="1">
    <source>
        <dbReference type="ARBA" id="ARBA00004613"/>
    </source>
</evidence>
<keyword evidence="3" id="KW-0964">Secreted</keyword>
<reference evidence="5 6" key="1">
    <citation type="submission" date="2019-09" db="EMBL/GenBank/DDBJ databases">
        <title>Bird 10,000 Genomes (B10K) Project - Family phase.</title>
        <authorList>
            <person name="Zhang G."/>
        </authorList>
    </citation>
    <scope>NUCLEOTIDE SEQUENCE [LARGE SCALE GENOMIC DNA]</scope>
    <source>
        <strain evidence="5">B10K-LSUMZ-16893</strain>
    </source>
</reference>
<evidence type="ECO:0000256" key="3">
    <source>
        <dbReference type="ARBA" id="ARBA00022525"/>
    </source>
</evidence>
<gene>
    <name evidence="5" type="primary">Msmb_1</name>
    <name evidence="5" type="ORF">EUDELE_R03071</name>
</gene>
<dbReference type="AlphaFoldDB" id="A0A7K7V1P4"/>
<evidence type="ECO:0000313" key="6">
    <source>
        <dbReference type="Proteomes" id="UP000533954"/>
    </source>
</evidence>
<dbReference type="PANTHER" id="PTHR10500:SF7">
    <property type="entry name" value="BETA-MICROSEMINOPROTEIN"/>
    <property type="match status" value="1"/>
</dbReference>
<evidence type="ECO:0000256" key="4">
    <source>
        <dbReference type="ARBA" id="ARBA00023157"/>
    </source>
</evidence>
<keyword evidence="4" id="KW-1015">Disulfide bond</keyword>
<organism evidence="5 6">
    <name type="scientific">Eudromia elegans</name>
    <name type="common">Elegant crested-tinamou</name>
    <dbReference type="NCBI Taxonomy" id="8805"/>
    <lineage>
        <taxon>Eukaryota</taxon>
        <taxon>Metazoa</taxon>
        <taxon>Chordata</taxon>
        <taxon>Craniata</taxon>
        <taxon>Vertebrata</taxon>
        <taxon>Euteleostomi</taxon>
        <taxon>Archelosauria</taxon>
        <taxon>Archosauria</taxon>
        <taxon>Dinosauria</taxon>
        <taxon>Saurischia</taxon>
        <taxon>Theropoda</taxon>
        <taxon>Coelurosauria</taxon>
        <taxon>Aves</taxon>
        <taxon>Palaeognathae</taxon>
        <taxon>Tinamiformes</taxon>
        <taxon>Tinamidae</taxon>
        <taxon>Eudromia</taxon>
    </lineage>
</organism>
<dbReference type="Gene3D" id="2.20.25.590">
    <property type="match status" value="1"/>
</dbReference>
<dbReference type="Pfam" id="PF05825">
    <property type="entry name" value="PSP94"/>
    <property type="match status" value="1"/>
</dbReference>
<dbReference type="PANTHER" id="PTHR10500">
    <property type="entry name" value="BETA-MICROSEMINOPROTEIN"/>
    <property type="match status" value="1"/>
</dbReference>
<dbReference type="Gene3D" id="2.10.70.10">
    <property type="entry name" value="Complement Module, domain 1"/>
    <property type="match status" value="1"/>
</dbReference>
<evidence type="ECO:0000313" key="5">
    <source>
        <dbReference type="EMBL" id="NXA34584.1"/>
    </source>
</evidence>
<keyword evidence="6" id="KW-1185">Reference proteome</keyword>
<accession>A0A7K7V1P4</accession>
<comment type="similarity">
    <text evidence="2">Belongs to the beta-microseminoprotein family.</text>
</comment>
<dbReference type="InterPro" id="IPR008735">
    <property type="entry name" value="PSP94"/>
</dbReference>
<dbReference type="EMBL" id="VZSX01000028">
    <property type="protein sequence ID" value="NXA34584.1"/>
    <property type="molecule type" value="Genomic_DNA"/>
</dbReference>
<feature type="non-terminal residue" evidence="5">
    <location>
        <position position="77"/>
    </location>
</feature>